<evidence type="ECO:0000259" key="1">
    <source>
        <dbReference type="PROSITE" id="PS50042"/>
    </source>
</evidence>
<dbReference type="Pfam" id="PF00027">
    <property type="entry name" value="cNMP_binding"/>
    <property type="match status" value="1"/>
</dbReference>
<protein>
    <recommendedName>
        <fullName evidence="1">Cyclic nucleotide-binding domain-containing protein</fullName>
    </recommendedName>
</protein>
<dbReference type="InterPro" id="IPR018490">
    <property type="entry name" value="cNMP-bd_dom_sf"/>
</dbReference>
<dbReference type="SUPFAM" id="SSF51206">
    <property type="entry name" value="cAMP-binding domain-like"/>
    <property type="match status" value="1"/>
</dbReference>
<dbReference type="Gene3D" id="2.60.120.10">
    <property type="entry name" value="Jelly Rolls"/>
    <property type="match status" value="1"/>
</dbReference>
<dbReference type="SMART" id="SM00100">
    <property type="entry name" value="cNMP"/>
    <property type="match status" value="1"/>
</dbReference>
<dbReference type="GO" id="GO:0003254">
    <property type="term" value="P:regulation of membrane depolarization"/>
    <property type="evidence" value="ECO:0007669"/>
    <property type="project" value="TreeGrafter"/>
</dbReference>
<accession>A0A3B0XYW2</accession>
<dbReference type="EMBL" id="UOFI01000090">
    <property type="protein sequence ID" value="VAW67059.1"/>
    <property type="molecule type" value="Genomic_DNA"/>
</dbReference>
<dbReference type="PANTHER" id="PTHR45689">
    <property type="entry name" value="I[[H]] CHANNEL, ISOFORM E"/>
    <property type="match status" value="1"/>
</dbReference>
<dbReference type="InterPro" id="IPR051413">
    <property type="entry name" value="K/Na_HCN_channel"/>
</dbReference>
<dbReference type="PROSITE" id="PS50042">
    <property type="entry name" value="CNMP_BINDING_3"/>
    <property type="match status" value="1"/>
</dbReference>
<organism evidence="2">
    <name type="scientific">hydrothermal vent metagenome</name>
    <dbReference type="NCBI Taxonomy" id="652676"/>
    <lineage>
        <taxon>unclassified sequences</taxon>
        <taxon>metagenomes</taxon>
        <taxon>ecological metagenomes</taxon>
    </lineage>
</organism>
<dbReference type="GO" id="GO:0098855">
    <property type="term" value="C:HCN channel complex"/>
    <property type="evidence" value="ECO:0007669"/>
    <property type="project" value="TreeGrafter"/>
</dbReference>
<name>A0A3B0XYW2_9ZZZZ</name>
<dbReference type="PANTHER" id="PTHR45689:SF5">
    <property type="entry name" value="I[[H]] CHANNEL, ISOFORM E"/>
    <property type="match status" value="1"/>
</dbReference>
<evidence type="ECO:0000313" key="2">
    <source>
        <dbReference type="EMBL" id="VAW67059.1"/>
    </source>
</evidence>
<dbReference type="CDD" id="cd00038">
    <property type="entry name" value="CAP_ED"/>
    <property type="match status" value="1"/>
</dbReference>
<dbReference type="GO" id="GO:0035725">
    <property type="term" value="P:sodium ion transmembrane transport"/>
    <property type="evidence" value="ECO:0007669"/>
    <property type="project" value="TreeGrafter"/>
</dbReference>
<gene>
    <name evidence="2" type="ORF">MNBD_GAMMA09-2713</name>
</gene>
<feature type="domain" description="Cyclic nucleotide-binding" evidence="1">
    <location>
        <begin position="152"/>
        <end position="246"/>
    </location>
</feature>
<dbReference type="InterPro" id="IPR000595">
    <property type="entry name" value="cNMP-bd_dom"/>
</dbReference>
<proteinExistence type="predicted"/>
<dbReference type="GO" id="GO:0005249">
    <property type="term" value="F:voltage-gated potassium channel activity"/>
    <property type="evidence" value="ECO:0007669"/>
    <property type="project" value="TreeGrafter"/>
</dbReference>
<reference evidence="2" key="1">
    <citation type="submission" date="2018-06" db="EMBL/GenBank/DDBJ databases">
        <authorList>
            <person name="Zhirakovskaya E."/>
        </authorList>
    </citation>
    <scope>NUCLEOTIDE SEQUENCE</scope>
</reference>
<dbReference type="AlphaFoldDB" id="A0A3B0XYW2"/>
<dbReference type="InterPro" id="IPR014710">
    <property type="entry name" value="RmlC-like_jellyroll"/>
</dbReference>
<sequence>MYHTFKVPPKCTQLWQECHRLIPELLSGVKAKQTNLSLSAEESIDLNKNAIYLIKEGMAKEVYDGHIIVFYETGDLMGADSITIPKTTTIENDYSVIVDEYDGEEFLQHIFSDKEKSRAWINYLSCVSQCNKILMSNFSKIDTHFYPEFQDYQEGDIIIEEGTEDDDVFTLLSGTAQVLKGDTIVGEIKTDEIFGAIAALTKTRRTASVIASSDCSTLIVQREHFKELLISRPDTVNKLIEDMAKTITSLNEKIVAYNQK</sequence>